<reference evidence="1 2" key="1">
    <citation type="submission" date="2019-05" db="EMBL/GenBank/DDBJ databases">
        <title>Erythrobacter marisflavi sp. nov., isolated from isolated from water of an estuary environment.</title>
        <authorList>
            <person name="Yoon J.-H."/>
        </authorList>
    </citation>
    <scope>NUCLEOTIDE SEQUENCE [LARGE SCALE GENOMIC DNA]</scope>
    <source>
        <strain evidence="1 2">KEM-5</strain>
    </source>
</reference>
<sequence>MLRNVRYFSLVVSATTALVLTGCSKAEDSEAEIAASPTATPAGSYATDPATGETSAILTEAGGAVTKMRSGEKVPVKLPAGFTLFPGAQVVTSTHVDRDGGSSSVLVMDSEAEPGTMADFYREQAEAAGVNVEVVISAGGGETIAGRSSDGLRFSFHARRDTAMTRGELSLAEPQS</sequence>
<dbReference type="AlphaFoldDB" id="A0A5S3PA39"/>
<protein>
    <submittedName>
        <fullName evidence="1">Uncharacterized protein</fullName>
    </submittedName>
</protein>
<dbReference type="Proteomes" id="UP000309668">
    <property type="component" value="Unassembled WGS sequence"/>
</dbReference>
<dbReference type="RefSeq" id="WP_138616126.1">
    <property type="nucleotide sequence ID" value="NZ_VCAO01000001.1"/>
</dbReference>
<name>A0A5S3PA39_9SPHN</name>
<comment type="caution">
    <text evidence="1">The sequence shown here is derived from an EMBL/GenBank/DDBJ whole genome shotgun (WGS) entry which is preliminary data.</text>
</comment>
<accession>A0A5S3PA39</accession>
<evidence type="ECO:0000313" key="1">
    <source>
        <dbReference type="EMBL" id="TMM50374.1"/>
    </source>
</evidence>
<evidence type="ECO:0000313" key="2">
    <source>
        <dbReference type="Proteomes" id="UP000309668"/>
    </source>
</evidence>
<proteinExistence type="predicted"/>
<dbReference type="OrthoDB" id="7594608at2"/>
<keyword evidence="2" id="KW-1185">Reference proteome</keyword>
<dbReference type="PROSITE" id="PS51257">
    <property type="entry name" value="PROKAR_LIPOPROTEIN"/>
    <property type="match status" value="1"/>
</dbReference>
<gene>
    <name evidence="1" type="ORF">FEV51_04150</name>
</gene>
<dbReference type="EMBL" id="VCAO01000001">
    <property type="protein sequence ID" value="TMM50374.1"/>
    <property type="molecule type" value="Genomic_DNA"/>
</dbReference>
<organism evidence="1 2">
    <name type="scientific">Qipengyuania marisflavi</name>
    <dbReference type="NCBI Taxonomy" id="2486356"/>
    <lineage>
        <taxon>Bacteria</taxon>
        <taxon>Pseudomonadati</taxon>
        <taxon>Pseudomonadota</taxon>
        <taxon>Alphaproteobacteria</taxon>
        <taxon>Sphingomonadales</taxon>
        <taxon>Erythrobacteraceae</taxon>
        <taxon>Qipengyuania</taxon>
    </lineage>
</organism>